<reference evidence="10 11" key="2">
    <citation type="submission" date="2018-09" db="EMBL/GenBank/DDBJ databases">
        <title>A high-quality reference genome of wild soybean provides a powerful tool to mine soybean genomes.</title>
        <authorList>
            <person name="Xie M."/>
            <person name="Chung C.Y.L."/>
            <person name="Li M.-W."/>
            <person name="Wong F.-L."/>
            <person name="Chan T.-F."/>
            <person name="Lam H.-M."/>
        </authorList>
    </citation>
    <scope>NUCLEOTIDE SEQUENCE [LARGE SCALE GENOMIC DNA]</scope>
    <source>
        <strain evidence="11">cv. W05</strain>
        <tissue evidence="10">Hypocotyl of etiolated seedlings</tissue>
    </source>
</reference>
<dbReference type="SUPFAM" id="SSF57667">
    <property type="entry name" value="beta-beta-alpha zinc fingers"/>
    <property type="match status" value="1"/>
</dbReference>
<proteinExistence type="predicted"/>
<name>A0A0B2R192_GLYSO</name>
<comment type="subcellular location">
    <subcellularLocation>
        <location evidence="1">Nucleus</location>
    </subcellularLocation>
</comment>
<dbReference type="AlphaFoldDB" id="A0A0B2R192"/>
<dbReference type="PANTHER" id="PTHR47287:SF9">
    <property type="entry name" value="ZINC FINGER PROTEIN 4-LIKE"/>
    <property type="match status" value="1"/>
</dbReference>
<evidence type="ECO:0000256" key="1">
    <source>
        <dbReference type="ARBA" id="ARBA00004123"/>
    </source>
</evidence>
<evidence type="ECO:0000259" key="8">
    <source>
        <dbReference type="PROSITE" id="PS50157"/>
    </source>
</evidence>
<evidence type="ECO:0000256" key="6">
    <source>
        <dbReference type="PROSITE-ProRule" id="PRU00042"/>
    </source>
</evidence>
<evidence type="ECO:0000256" key="4">
    <source>
        <dbReference type="ARBA" id="ARBA00022833"/>
    </source>
</evidence>
<dbReference type="GO" id="GO:0005634">
    <property type="term" value="C:nucleus"/>
    <property type="evidence" value="ECO:0007669"/>
    <property type="project" value="UniProtKB-SubCell"/>
</dbReference>
<evidence type="ECO:0000256" key="2">
    <source>
        <dbReference type="ARBA" id="ARBA00022723"/>
    </source>
</evidence>
<dbReference type="Pfam" id="PF13912">
    <property type="entry name" value="zf-C2H2_6"/>
    <property type="match status" value="1"/>
</dbReference>
<sequence>MKISKKKGLKPEQQEKASNSNKEEVIDFMELSNKAQEQEQPSSKVVDSPLCDSKGADDENTKLEAKTFSCNYCKREFSTSQALGGHQNAHKQERALAKRRQGFDVGGFGHFPYYPYPSFYNSNSLYGGSFNRALGVRNDSMIHKLPWTPRYDHSWLKQQDHVPMPNSSIFDGFGIVKGCYPIIKSDGTLSLRQENGNANDGTLSLFPNAAANSTSQLVNNGGNANDGTLSLFANAATNSSSLLGNREILATKIDDHSMPEETSKAASANLDLSLKL</sequence>
<dbReference type="PROSITE" id="PS00028">
    <property type="entry name" value="ZINC_FINGER_C2H2_1"/>
    <property type="match status" value="1"/>
</dbReference>
<feature type="compositionally biased region" description="Basic and acidic residues" evidence="7">
    <location>
        <begin position="9"/>
        <end position="25"/>
    </location>
</feature>
<evidence type="ECO:0000313" key="10">
    <source>
        <dbReference type="EMBL" id="RZC07481.1"/>
    </source>
</evidence>
<dbReference type="Proteomes" id="UP000053555">
    <property type="component" value="Unassembled WGS sequence"/>
</dbReference>
<dbReference type="InterPro" id="IPR044246">
    <property type="entry name" value="ZFP3-like"/>
</dbReference>
<evidence type="ECO:0000256" key="7">
    <source>
        <dbReference type="SAM" id="MobiDB-lite"/>
    </source>
</evidence>
<dbReference type="Gene3D" id="3.30.160.60">
    <property type="entry name" value="Classic Zinc Finger"/>
    <property type="match status" value="1"/>
</dbReference>
<gene>
    <name evidence="10" type="ORF">D0Y65_014672</name>
    <name evidence="9" type="ORF">glysoja_038304</name>
</gene>
<organism evidence="9">
    <name type="scientific">Glycine soja</name>
    <name type="common">Wild soybean</name>
    <dbReference type="NCBI Taxonomy" id="3848"/>
    <lineage>
        <taxon>Eukaryota</taxon>
        <taxon>Viridiplantae</taxon>
        <taxon>Streptophyta</taxon>
        <taxon>Embryophyta</taxon>
        <taxon>Tracheophyta</taxon>
        <taxon>Spermatophyta</taxon>
        <taxon>Magnoliopsida</taxon>
        <taxon>eudicotyledons</taxon>
        <taxon>Gunneridae</taxon>
        <taxon>Pentapetalae</taxon>
        <taxon>rosids</taxon>
        <taxon>fabids</taxon>
        <taxon>Fabales</taxon>
        <taxon>Fabaceae</taxon>
        <taxon>Papilionoideae</taxon>
        <taxon>50 kb inversion clade</taxon>
        <taxon>NPAAA clade</taxon>
        <taxon>indigoferoid/millettioid clade</taxon>
        <taxon>Phaseoleae</taxon>
        <taxon>Glycine</taxon>
        <taxon>Glycine subgen. Soja</taxon>
    </lineage>
</organism>
<feature type="domain" description="C2H2-type" evidence="8">
    <location>
        <begin position="68"/>
        <end position="95"/>
    </location>
</feature>
<keyword evidence="11" id="KW-1185">Reference proteome</keyword>
<dbReference type="InterPro" id="IPR036236">
    <property type="entry name" value="Znf_C2H2_sf"/>
</dbReference>
<protein>
    <submittedName>
        <fullName evidence="9">Zinc finger protein 3</fullName>
    </submittedName>
</protein>
<dbReference type="Gramene" id="XM_028378600.1">
    <property type="protein sequence ID" value="XP_028234401.1"/>
    <property type="gene ID" value="LOC114414327"/>
</dbReference>
<feature type="compositionally biased region" description="Polar residues" evidence="7">
    <location>
        <begin position="33"/>
        <end position="45"/>
    </location>
</feature>
<keyword evidence="5" id="KW-0539">Nucleus</keyword>
<dbReference type="InterPro" id="IPR013087">
    <property type="entry name" value="Znf_C2H2_type"/>
</dbReference>
<dbReference type="PROSITE" id="PS50157">
    <property type="entry name" value="ZINC_FINGER_C2H2_2"/>
    <property type="match status" value="1"/>
</dbReference>
<evidence type="ECO:0000256" key="5">
    <source>
        <dbReference type="ARBA" id="ARBA00023242"/>
    </source>
</evidence>
<dbReference type="EMBL" id="QZWG01000006">
    <property type="protein sequence ID" value="RZC07481.1"/>
    <property type="molecule type" value="Genomic_DNA"/>
</dbReference>
<evidence type="ECO:0000313" key="9">
    <source>
        <dbReference type="EMBL" id="KHN25808.1"/>
    </source>
</evidence>
<dbReference type="GO" id="GO:0009788">
    <property type="term" value="P:negative regulation of abscisic acid-activated signaling pathway"/>
    <property type="evidence" value="ECO:0007669"/>
    <property type="project" value="InterPro"/>
</dbReference>
<keyword evidence="3 6" id="KW-0863">Zinc-finger</keyword>
<dbReference type="EMBL" id="KN654172">
    <property type="protein sequence ID" value="KHN25808.1"/>
    <property type="molecule type" value="Genomic_DNA"/>
</dbReference>
<evidence type="ECO:0000256" key="3">
    <source>
        <dbReference type="ARBA" id="ARBA00022771"/>
    </source>
</evidence>
<keyword evidence="4" id="KW-0862">Zinc</keyword>
<evidence type="ECO:0000313" key="11">
    <source>
        <dbReference type="Proteomes" id="UP000289340"/>
    </source>
</evidence>
<feature type="region of interest" description="Disordered" evidence="7">
    <location>
        <begin position="1"/>
        <end position="57"/>
    </location>
</feature>
<accession>A0A0B2R192</accession>
<reference evidence="9" key="1">
    <citation type="submission" date="2014-07" db="EMBL/GenBank/DDBJ databases">
        <title>Identification of a novel salt tolerance gene in wild soybean by whole-genome sequencing.</title>
        <authorList>
            <person name="Lam H.-M."/>
            <person name="Qi X."/>
            <person name="Li M.-W."/>
            <person name="Liu X."/>
            <person name="Xie M."/>
            <person name="Ni M."/>
            <person name="Xu X."/>
        </authorList>
    </citation>
    <scope>NUCLEOTIDE SEQUENCE [LARGE SCALE GENOMIC DNA]</scope>
    <source>
        <tissue evidence="9">Root</tissue>
    </source>
</reference>
<dbReference type="PANTHER" id="PTHR47287">
    <property type="entry name" value="C2H2 AND C2HC ZINC FINGERS SUPERFAMILY PROTEIN"/>
    <property type="match status" value="1"/>
</dbReference>
<dbReference type="GO" id="GO:0008270">
    <property type="term" value="F:zinc ion binding"/>
    <property type="evidence" value="ECO:0007669"/>
    <property type="project" value="UniProtKB-KW"/>
</dbReference>
<keyword evidence="2" id="KW-0479">Metal-binding</keyword>
<dbReference type="Proteomes" id="UP000289340">
    <property type="component" value="Chromosome 6"/>
</dbReference>